<protein>
    <submittedName>
        <fullName evidence="1">Uncharacterized protein</fullName>
    </submittedName>
</protein>
<accession>A0ABQ6MYC8</accession>
<proteinExistence type="predicted"/>
<evidence type="ECO:0000313" key="1">
    <source>
        <dbReference type="EMBL" id="GMI36058.1"/>
    </source>
</evidence>
<dbReference type="EMBL" id="BRYB01003404">
    <property type="protein sequence ID" value="GMI36058.1"/>
    <property type="molecule type" value="Genomic_DNA"/>
</dbReference>
<comment type="caution">
    <text evidence="1">The sequence shown here is derived from an EMBL/GenBank/DDBJ whole genome shotgun (WGS) entry which is preliminary data.</text>
</comment>
<feature type="non-terminal residue" evidence="1">
    <location>
        <position position="174"/>
    </location>
</feature>
<reference evidence="1 2" key="1">
    <citation type="journal article" date="2023" name="Commun. Biol.">
        <title>Genome analysis of Parmales, the sister group of diatoms, reveals the evolutionary specialization of diatoms from phago-mixotrophs to photoautotrophs.</title>
        <authorList>
            <person name="Ban H."/>
            <person name="Sato S."/>
            <person name="Yoshikawa S."/>
            <person name="Yamada K."/>
            <person name="Nakamura Y."/>
            <person name="Ichinomiya M."/>
            <person name="Sato N."/>
            <person name="Blanc-Mathieu R."/>
            <person name="Endo H."/>
            <person name="Kuwata A."/>
            <person name="Ogata H."/>
        </authorList>
    </citation>
    <scope>NUCLEOTIDE SEQUENCE [LARGE SCALE GENOMIC DNA]</scope>
</reference>
<name>A0ABQ6MYC8_9STRA</name>
<organism evidence="1 2">
    <name type="scientific">Tetraparma gracilis</name>
    <dbReference type="NCBI Taxonomy" id="2962635"/>
    <lineage>
        <taxon>Eukaryota</taxon>
        <taxon>Sar</taxon>
        <taxon>Stramenopiles</taxon>
        <taxon>Ochrophyta</taxon>
        <taxon>Bolidophyceae</taxon>
        <taxon>Parmales</taxon>
        <taxon>Triparmaceae</taxon>
        <taxon>Tetraparma</taxon>
    </lineage>
</organism>
<sequence>MHLLMNLLAPPYRDQLHSSGSAALAIPIASAPFLDPATSRYLVHLDCYPLTFEPPVVPLCVVLTESELRAYYPEHFRPSQISVTSSASTSTPASCSTLASCSGQTSAYRTKMITPFYVIVSSSRYGLKEGGLFPLGEVLSRDSEEPPITLPGREAPSPTMVPVRSLLEDNESVV</sequence>
<evidence type="ECO:0000313" key="2">
    <source>
        <dbReference type="Proteomes" id="UP001165060"/>
    </source>
</evidence>
<keyword evidence="2" id="KW-1185">Reference proteome</keyword>
<dbReference type="Proteomes" id="UP001165060">
    <property type="component" value="Unassembled WGS sequence"/>
</dbReference>
<gene>
    <name evidence="1" type="ORF">TeGR_g13585</name>
</gene>